<dbReference type="SUPFAM" id="SSF52540">
    <property type="entry name" value="P-loop containing nucleoside triphosphate hydrolases"/>
    <property type="match status" value="1"/>
</dbReference>
<comment type="caution">
    <text evidence="1">The sequence shown here is derived from an EMBL/GenBank/DDBJ whole genome shotgun (WGS) entry which is preliminary data.</text>
</comment>
<dbReference type="EMBL" id="PIFK01000015">
    <property type="protein sequence ID" value="PTP36310.1"/>
    <property type="molecule type" value="Genomic_DNA"/>
</dbReference>
<dbReference type="AlphaFoldDB" id="A0A2T5EWW7"/>
<dbReference type="Proteomes" id="UP000244197">
    <property type="component" value="Unassembled WGS sequence"/>
</dbReference>
<evidence type="ECO:0008006" key="3">
    <source>
        <dbReference type="Google" id="ProtNLM"/>
    </source>
</evidence>
<reference evidence="1 2" key="1">
    <citation type="submission" date="2017-11" db="EMBL/GenBank/DDBJ databases">
        <title>Population delineation of vibrios coincides with oyster pathogenicity.</title>
        <authorList>
            <person name="Bruto M."/>
            <person name="Labreuche Y."/>
            <person name="James A."/>
            <person name="Piel D."/>
            <person name="Chenivesse S."/>
            <person name="Petton B."/>
            <person name="Polz M.F."/>
            <person name="Le Roux F."/>
        </authorList>
    </citation>
    <scope>NUCLEOTIDE SEQUENCE [LARGE SCALE GENOMIC DNA]</scope>
    <source>
        <strain evidence="1 2">FF_144</strain>
    </source>
</reference>
<dbReference type="Pfam" id="PF13671">
    <property type="entry name" value="AAA_33"/>
    <property type="match status" value="1"/>
</dbReference>
<dbReference type="Gene3D" id="3.40.50.300">
    <property type="entry name" value="P-loop containing nucleotide triphosphate hydrolases"/>
    <property type="match status" value="1"/>
</dbReference>
<sequence length="183" mass="20427">MDTCNAVTKFEPSHLASEQLDSFVSSYDTSPIVAFRDDFSSDVQKLTLIRGIPGSGKTTFANTLTASVVVEADQYFIDKDGAYQYENHRIKEAHNWCQLETKRLLKAGHNVAVANTFVKNWEMKFYKSLADDMALAFEVIEMTGNYQNVHGVPDTIVKRMASQFETLTPSFSVAKRIAKGGLV</sequence>
<dbReference type="PANTHER" id="PTHR13308:SF40">
    <property type="entry name" value="NEDD4-BINDING PROTEIN 2-LIKE 1"/>
    <property type="match status" value="1"/>
</dbReference>
<dbReference type="PANTHER" id="PTHR13308">
    <property type="entry name" value="NEDD4-BINDING PROTEIN 2-LIKE 1"/>
    <property type="match status" value="1"/>
</dbReference>
<evidence type="ECO:0000313" key="1">
    <source>
        <dbReference type="EMBL" id="PTP36310.1"/>
    </source>
</evidence>
<organism evidence="1 2">
    <name type="scientific">Vibrio splendidus</name>
    <dbReference type="NCBI Taxonomy" id="29497"/>
    <lineage>
        <taxon>Bacteria</taxon>
        <taxon>Pseudomonadati</taxon>
        <taxon>Pseudomonadota</taxon>
        <taxon>Gammaproteobacteria</taxon>
        <taxon>Vibrionales</taxon>
        <taxon>Vibrionaceae</taxon>
        <taxon>Vibrio</taxon>
    </lineage>
</organism>
<accession>A0A2T5EWW7</accession>
<dbReference type="InterPro" id="IPR026302">
    <property type="entry name" value="NEDD4-bd_p2"/>
</dbReference>
<proteinExistence type="predicted"/>
<name>A0A2T5EWW7_VIBSP</name>
<dbReference type="InterPro" id="IPR027417">
    <property type="entry name" value="P-loop_NTPase"/>
</dbReference>
<gene>
    <name evidence="1" type="ORF">CWO07_09170</name>
</gene>
<dbReference type="RefSeq" id="WP_108187607.1">
    <property type="nucleotide sequence ID" value="NZ_PIFK01000015.1"/>
</dbReference>
<protein>
    <recommendedName>
        <fullName evidence="3">ATP-binding protein</fullName>
    </recommendedName>
</protein>
<evidence type="ECO:0000313" key="2">
    <source>
        <dbReference type="Proteomes" id="UP000244197"/>
    </source>
</evidence>